<comment type="caution">
    <text evidence="1">The sequence shown here is derived from an EMBL/GenBank/DDBJ whole genome shotgun (WGS) entry which is preliminary data.</text>
</comment>
<proteinExistence type="predicted"/>
<accession>A0A8H1QS19</accession>
<protein>
    <submittedName>
        <fullName evidence="1">Uncharacterized protein</fullName>
    </submittedName>
</protein>
<evidence type="ECO:0000313" key="1">
    <source>
        <dbReference type="EMBL" id="TGG83305.1"/>
    </source>
</evidence>
<name>A0A8H1QS19_9ACTN</name>
<reference evidence="1 2" key="1">
    <citation type="submission" date="2018-10" db="EMBL/GenBank/DDBJ databases">
        <title>Isolation of pseudouridimycin from Streptomyces albus DSM 40763.</title>
        <authorList>
            <person name="Rosenqvist P."/>
            <person name="Metsae-Ketelae M."/>
            <person name="Virta P."/>
        </authorList>
    </citation>
    <scope>NUCLEOTIDE SEQUENCE [LARGE SCALE GENOMIC DNA]</scope>
    <source>
        <strain evidence="1 2">DSM 40763</strain>
    </source>
</reference>
<dbReference type="EMBL" id="RCIY01000055">
    <property type="protein sequence ID" value="TGG83305.1"/>
    <property type="molecule type" value="Genomic_DNA"/>
</dbReference>
<sequence>MRGWSQCGSTGMPCRAVLPAYAGMVPRSTTYRRTRRGALRACHRTVPRAGEARHRDHFNASVRRAGFSPVAAPTASPDGARTQPAAVGGFIGRLCQPSDSSCISGFHAATADSTASGSRGKHHA</sequence>
<evidence type="ECO:0000313" key="2">
    <source>
        <dbReference type="Proteomes" id="UP000298111"/>
    </source>
</evidence>
<gene>
    <name evidence="1" type="ORF">D8771_14825</name>
</gene>
<dbReference type="Proteomes" id="UP000298111">
    <property type="component" value="Unassembled WGS sequence"/>
</dbReference>
<dbReference type="AlphaFoldDB" id="A0A8H1QS19"/>
<organism evidence="1 2">
    <name type="scientific">Streptomyces albus</name>
    <dbReference type="NCBI Taxonomy" id="1888"/>
    <lineage>
        <taxon>Bacteria</taxon>
        <taxon>Bacillati</taxon>
        <taxon>Actinomycetota</taxon>
        <taxon>Actinomycetes</taxon>
        <taxon>Kitasatosporales</taxon>
        <taxon>Streptomycetaceae</taxon>
        <taxon>Streptomyces</taxon>
    </lineage>
</organism>